<dbReference type="EC" id="6.1.1.3" evidence="2"/>
<sequence length="585" mass="68337">MKNIEIIRHSLAHIMAHSVQQFYPEVKLGIGPIIENGFYYDFDLPKSLTPADLPKIEKKMRSLLQQNITFKKRLIPKTEARKIFKNQSYKLELINEIKDDRVSVYESGDFVDLCKGPHVKSTLQLRSGQAKEIPDAFKLTKIAGAYWRGSETRTMLTRIYGVAFKTKKELDDYHRKQEEAKKRDHRLLGQKLDLFSFDPEVGAGLPLWHPKGTILRKIIEDFINQELLKTGYQLVSSPHIGKESLFKTSGHLDFYKENMYSPFEIEKEKYYLRPMNCPFHIKIYKSKIRSYKDLPIKFSEFGTVYRYEKSGVLHGLVRVRGFTQDDAHIFCTPEQLGTELISVLRLTLKILKTFGFKKYEVYLSTRPKKYTGELKNWEKAINSLKYALKKTKLKYQIDPGEGVFYGPKIDIKIEDSLGRPWQCTTVQLDFNLPEKFNISYINKKGKKQKPFMIHRAILGALERFIGILIEYYAGSFPLWLSPVQAWVIPVGSRHRKYAQEIGKKFETLDLRYEIRDTAETVSKKIREGEIQKIPYLLVVGDKEKKSKSVRVRERNRGDIGQIELNKFLEKVKIEIKKKTFKHINI</sequence>
<dbReference type="InterPro" id="IPR006195">
    <property type="entry name" value="aa-tRNA-synth_II"/>
</dbReference>
<dbReference type="GO" id="GO:0005524">
    <property type="term" value="F:ATP binding"/>
    <property type="evidence" value="ECO:0007669"/>
    <property type="project" value="UniProtKB-KW"/>
</dbReference>
<dbReference type="FunFam" id="3.40.50.800:FF:000001">
    <property type="entry name" value="Threonine--tRNA ligase"/>
    <property type="match status" value="1"/>
</dbReference>
<comment type="caution">
    <text evidence="16">The sequence shown here is derived from an EMBL/GenBank/DDBJ whole genome shotgun (WGS) entry which is preliminary data.</text>
</comment>
<keyword evidence="9" id="KW-0067">ATP-binding</keyword>
<dbReference type="SMART" id="SM00863">
    <property type="entry name" value="tRNA_SAD"/>
    <property type="match status" value="1"/>
</dbReference>
<dbReference type="InterPro" id="IPR045864">
    <property type="entry name" value="aa-tRNA-synth_II/BPL/LPL"/>
</dbReference>
<evidence type="ECO:0000256" key="11">
    <source>
        <dbReference type="ARBA" id="ARBA00022917"/>
    </source>
</evidence>
<dbReference type="CDD" id="cd00771">
    <property type="entry name" value="ThrRS_core"/>
    <property type="match status" value="1"/>
</dbReference>
<dbReference type="InterPro" id="IPR004154">
    <property type="entry name" value="Anticodon-bd"/>
</dbReference>
<organism evidence="16">
    <name type="scientific">marine sediment metagenome</name>
    <dbReference type="NCBI Taxonomy" id="412755"/>
    <lineage>
        <taxon>unclassified sequences</taxon>
        <taxon>metagenomes</taxon>
        <taxon>ecological metagenomes</taxon>
    </lineage>
</organism>
<evidence type="ECO:0000256" key="9">
    <source>
        <dbReference type="ARBA" id="ARBA00022840"/>
    </source>
</evidence>
<keyword evidence="7" id="KW-0547">Nucleotide-binding</keyword>
<evidence type="ECO:0000256" key="14">
    <source>
        <dbReference type="ARBA" id="ARBA00049515"/>
    </source>
</evidence>
<dbReference type="InterPro" id="IPR002320">
    <property type="entry name" value="Thr-tRNA-ligase_IIa"/>
</dbReference>
<dbReference type="GO" id="GO:0046872">
    <property type="term" value="F:metal ion binding"/>
    <property type="evidence" value="ECO:0007669"/>
    <property type="project" value="UniProtKB-KW"/>
</dbReference>
<evidence type="ECO:0000256" key="5">
    <source>
        <dbReference type="ARBA" id="ARBA00022598"/>
    </source>
</evidence>
<dbReference type="GO" id="GO:0006435">
    <property type="term" value="P:threonyl-tRNA aminoacylation"/>
    <property type="evidence" value="ECO:0007669"/>
    <property type="project" value="InterPro"/>
</dbReference>
<reference evidence="16" key="1">
    <citation type="journal article" date="2015" name="Nature">
        <title>Complex archaea that bridge the gap between prokaryotes and eukaryotes.</title>
        <authorList>
            <person name="Spang A."/>
            <person name="Saw J.H."/>
            <person name="Jorgensen S.L."/>
            <person name="Zaremba-Niedzwiedzka K."/>
            <person name="Martijn J."/>
            <person name="Lind A.E."/>
            <person name="van Eijk R."/>
            <person name="Schleper C."/>
            <person name="Guy L."/>
            <person name="Ettema T.J."/>
        </authorList>
    </citation>
    <scope>NUCLEOTIDE SEQUENCE</scope>
</reference>
<dbReference type="Gene3D" id="3.30.930.10">
    <property type="entry name" value="Bira Bifunctional Protein, Domain 2"/>
    <property type="match status" value="1"/>
</dbReference>
<dbReference type="PANTHER" id="PTHR11451:SF44">
    <property type="entry name" value="THREONINE--TRNA LIGASE, CHLOROPLASTIC_MITOCHONDRIAL 2"/>
    <property type="match status" value="1"/>
</dbReference>
<evidence type="ECO:0000256" key="12">
    <source>
        <dbReference type="ARBA" id="ARBA00023146"/>
    </source>
</evidence>
<keyword evidence="4" id="KW-0820">tRNA-binding</keyword>
<dbReference type="HAMAP" id="MF_00184">
    <property type="entry name" value="Thr_tRNA_synth"/>
    <property type="match status" value="1"/>
</dbReference>
<dbReference type="Gene3D" id="3.30.54.20">
    <property type="match status" value="1"/>
</dbReference>
<dbReference type="Pfam" id="PF07973">
    <property type="entry name" value="tRNA_SAD"/>
    <property type="match status" value="1"/>
</dbReference>
<dbReference type="InterPro" id="IPR036621">
    <property type="entry name" value="Anticodon-bd_dom_sf"/>
</dbReference>
<keyword evidence="10" id="KW-0694">RNA-binding</keyword>
<dbReference type="AlphaFoldDB" id="A0A0F9YEK6"/>
<accession>A0A0F9YEK6</accession>
<dbReference type="PRINTS" id="PR01047">
    <property type="entry name" value="TRNASYNTHTHR"/>
</dbReference>
<dbReference type="FunFam" id="3.30.980.10:FF:000005">
    <property type="entry name" value="Threonyl-tRNA synthetase, mitochondrial"/>
    <property type="match status" value="1"/>
</dbReference>
<keyword evidence="6" id="KW-0479">Metal-binding</keyword>
<keyword evidence="8" id="KW-0862">Zinc</keyword>
<evidence type="ECO:0000256" key="8">
    <source>
        <dbReference type="ARBA" id="ARBA00022833"/>
    </source>
</evidence>
<dbReference type="Gene3D" id="3.30.980.10">
    <property type="entry name" value="Threonyl-trna Synthetase, Chain A, domain 2"/>
    <property type="match status" value="1"/>
</dbReference>
<dbReference type="EMBL" id="LAZR01000029">
    <property type="protein sequence ID" value="KKO02874.1"/>
    <property type="molecule type" value="Genomic_DNA"/>
</dbReference>
<keyword evidence="12" id="KW-0030">Aminoacyl-tRNA synthetase</keyword>
<keyword evidence="11" id="KW-0648">Protein biosynthesis</keyword>
<evidence type="ECO:0000256" key="10">
    <source>
        <dbReference type="ARBA" id="ARBA00022884"/>
    </source>
</evidence>
<dbReference type="FunFam" id="3.30.930.10:FF:000002">
    <property type="entry name" value="Threonine--tRNA ligase"/>
    <property type="match status" value="1"/>
</dbReference>
<evidence type="ECO:0000256" key="13">
    <source>
        <dbReference type="ARBA" id="ARBA00031900"/>
    </source>
</evidence>
<dbReference type="InterPro" id="IPR033728">
    <property type="entry name" value="ThrRS_core"/>
</dbReference>
<evidence type="ECO:0000256" key="1">
    <source>
        <dbReference type="ARBA" id="ARBA00008226"/>
    </source>
</evidence>
<dbReference type="InterPro" id="IPR047246">
    <property type="entry name" value="ThrRS_anticodon"/>
</dbReference>
<comment type="similarity">
    <text evidence="1">Belongs to the class-II aminoacyl-tRNA synthetase family.</text>
</comment>
<dbReference type="Pfam" id="PF00587">
    <property type="entry name" value="tRNA-synt_2b"/>
    <property type="match status" value="1"/>
</dbReference>
<evidence type="ECO:0000256" key="4">
    <source>
        <dbReference type="ARBA" id="ARBA00022555"/>
    </source>
</evidence>
<evidence type="ECO:0000256" key="3">
    <source>
        <dbReference type="ARBA" id="ARBA00022490"/>
    </source>
</evidence>
<dbReference type="SUPFAM" id="SSF55186">
    <property type="entry name" value="ThrRS/AlaRS common domain"/>
    <property type="match status" value="1"/>
</dbReference>
<dbReference type="Gene3D" id="3.40.50.800">
    <property type="entry name" value="Anticodon-binding domain"/>
    <property type="match status" value="1"/>
</dbReference>
<dbReference type="InterPro" id="IPR012947">
    <property type="entry name" value="tRNA_SAD"/>
</dbReference>
<dbReference type="PANTHER" id="PTHR11451">
    <property type="entry name" value="THREONINE-TRNA LIGASE"/>
    <property type="match status" value="1"/>
</dbReference>
<dbReference type="Pfam" id="PF03129">
    <property type="entry name" value="HGTP_anticodon"/>
    <property type="match status" value="1"/>
</dbReference>
<keyword evidence="5" id="KW-0436">Ligase</keyword>
<keyword evidence="3" id="KW-0963">Cytoplasm</keyword>
<dbReference type="CDD" id="cd00860">
    <property type="entry name" value="ThrRS_anticodon"/>
    <property type="match status" value="1"/>
</dbReference>
<gene>
    <name evidence="16" type="ORF">LCGC14_0103250</name>
</gene>
<evidence type="ECO:0000256" key="7">
    <source>
        <dbReference type="ARBA" id="ARBA00022741"/>
    </source>
</evidence>
<protein>
    <recommendedName>
        <fullName evidence="2">threonine--tRNA ligase</fullName>
        <ecNumber evidence="2">6.1.1.3</ecNumber>
    </recommendedName>
    <alternativeName>
        <fullName evidence="13">Threonyl-tRNA synthetase</fullName>
    </alternativeName>
</protein>
<comment type="catalytic activity">
    <reaction evidence="14">
        <text>tRNA(Thr) + L-threonine + ATP = L-threonyl-tRNA(Thr) + AMP + diphosphate + H(+)</text>
        <dbReference type="Rhea" id="RHEA:24624"/>
        <dbReference type="Rhea" id="RHEA-COMP:9670"/>
        <dbReference type="Rhea" id="RHEA-COMP:9704"/>
        <dbReference type="ChEBI" id="CHEBI:15378"/>
        <dbReference type="ChEBI" id="CHEBI:30616"/>
        <dbReference type="ChEBI" id="CHEBI:33019"/>
        <dbReference type="ChEBI" id="CHEBI:57926"/>
        <dbReference type="ChEBI" id="CHEBI:78442"/>
        <dbReference type="ChEBI" id="CHEBI:78534"/>
        <dbReference type="ChEBI" id="CHEBI:456215"/>
        <dbReference type="EC" id="6.1.1.3"/>
    </reaction>
</comment>
<evidence type="ECO:0000259" key="15">
    <source>
        <dbReference type="PROSITE" id="PS50862"/>
    </source>
</evidence>
<dbReference type="NCBIfam" id="TIGR00418">
    <property type="entry name" value="thrS"/>
    <property type="match status" value="1"/>
</dbReference>
<dbReference type="SUPFAM" id="SSF52954">
    <property type="entry name" value="Class II aaRS ABD-related"/>
    <property type="match status" value="1"/>
</dbReference>
<dbReference type="GO" id="GO:0004829">
    <property type="term" value="F:threonine-tRNA ligase activity"/>
    <property type="evidence" value="ECO:0007669"/>
    <property type="project" value="UniProtKB-EC"/>
</dbReference>
<evidence type="ECO:0000256" key="6">
    <source>
        <dbReference type="ARBA" id="ARBA00022723"/>
    </source>
</evidence>
<dbReference type="GO" id="GO:0005737">
    <property type="term" value="C:cytoplasm"/>
    <property type="evidence" value="ECO:0007669"/>
    <property type="project" value="InterPro"/>
</dbReference>
<evidence type="ECO:0000313" key="16">
    <source>
        <dbReference type="EMBL" id="KKO02874.1"/>
    </source>
</evidence>
<feature type="domain" description="Aminoacyl-transfer RNA synthetases class-II family profile" evidence="15">
    <location>
        <begin position="208"/>
        <end position="477"/>
    </location>
</feature>
<proteinExistence type="inferred from homology"/>
<dbReference type="GO" id="GO:0000049">
    <property type="term" value="F:tRNA binding"/>
    <property type="evidence" value="ECO:0007669"/>
    <property type="project" value="UniProtKB-KW"/>
</dbReference>
<dbReference type="InterPro" id="IPR002314">
    <property type="entry name" value="aa-tRNA-synt_IIb"/>
</dbReference>
<name>A0A0F9YEK6_9ZZZZ</name>
<dbReference type="InterPro" id="IPR018163">
    <property type="entry name" value="Thr/Ala-tRNA-synth_IIc_edit"/>
</dbReference>
<dbReference type="PROSITE" id="PS50862">
    <property type="entry name" value="AA_TRNA_LIGASE_II"/>
    <property type="match status" value="1"/>
</dbReference>
<dbReference type="SUPFAM" id="SSF55681">
    <property type="entry name" value="Class II aaRS and biotin synthetases"/>
    <property type="match status" value="1"/>
</dbReference>
<evidence type="ECO:0000256" key="2">
    <source>
        <dbReference type="ARBA" id="ARBA00013163"/>
    </source>
</evidence>